<dbReference type="Proteomes" id="UP000324222">
    <property type="component" value="Unassembled WGS sequence"/>
</dbReference>
<sequence length="130" mass="14900">MSPAQLTIGRQLRDGVPTAKQNYSVNQEWQQTLEERETQMAQCHKEIRQQSAGQHRRLRCLRPGACVWVQDQTTRAWSKSGTVAEVHPYCHYAVRMDRSGRISLRTRGHLKEAAPPQELPSPEACLRSNH</sequence>
<gene>
    <name evidence="1" type="ORF">E2C01_035499</name>
</gene>
<name>A0A5B7F4C3_PORTR</name>
<accession>A0A5B7F4C3</accession>
<dbReference type="PANTHER" id="PTHR33244">
    <property type="entry name" value="INTEGRASE CATALYTIC DOMAIN-CONTAINING PROTEIN-RELATED"/>
    <property type="match status" value="1"/>
</dbReference>
<evidence type="ECO:0000313" key="1">
    <source>
        <dbReference type="EMBL" id="MPC41891.1"/>
    </source>
</evidence>
<dbReference type="AlphaFoldDB" id="A0A5B7F4C3"/>
<dbReference type="OrthoDB" id="6372335at2759"/>
<proteinExistence type="predicted"/>
<organism evidence="1 2">
    <name type="scientific">Portunus trituberculatus</name>
    <name type="common">Swimming crab</name>
    <name type="synonym">Neptunus trituberculatus</name>
    <dbReference type="NCBI Taxonomy" id="210409"/>
    <lineage>
        <taxon>Eukaryota</taxon>
        <taxon>Metazoa</taxon>
        <taxon>Ecdysozoa</taxon>
        <taxon>Arthropoda</taxon>
        <taxon>Crustacea</taxon>
        <taxon>Multicrustacea</taxon>
        <taxon>Malacostraca</taxon>
        <taxon>Eumalacostraca</taxon>
        <taxon>Eucarida</taxon>
        <taxon>Decapoda</taxon>
        <taxon>Pleocyemata</taxon>
        <taxon>Brachyura</taxon>
        <taxon>Eubrachyura</taxon>
        <taxon>Portunoidea</taxon>
        <taxon>Portunidae</taxon>
        <taxon>Portuninae</taxon>
        <taxon>Portunus</taxon>
    </lineage>
</organism>
<comment type="caution">
    <text evidence="1">The sequence shown here is derived from an EMBL/GenBank/DDBJ whole genome shotgun (WGS) entry which is preliminary data.</text>
</comment>
<keyword evidence="2" id="KW-1185">Reference proteome</keyword>
<reference evidence="1 2" key="1">
    <citation type="submission" date="2019-05" db="EMBL/GenBank/DDBJ databases">
        <title>Another draft genome of Portunus trituberculatus and its Hox gene families provides insights of decapod evolution.</title>
        <authorList>
            <person name="Jeong J.-H."/>
            <person name="Song I."/>
            <person name="Kim S."/>
            <person name="Choi T."/>
            <person name="Kim D."/>
            <person name="Ryu S."/>
            <person name="Kim W."/>
        </authorList>
    </citation>
    <scope>NUCLEOTIDE SEQUENCE [LARGE SCALE GENOMIC DNA]</scope>
    <source>
        <tissue evidence="1">Muscle</tissue>
    </source>
</reference>
<protein>
    <submittedName>
        <fullName evidence="1">Uncharacterized protein</fullName>
    </submittedName>
</protein>
<dbReference type="PANTHER" id="PTHR33244:SF3">
    <property type="entry name" value="PEPTIDASE A2 DOMAIN-CONTAINING PROTEIN"/>
    <property type="match status" value="1"/>
</dbReference>
<dbReference type="EMBL" id="VSRR010005225">
    <property type="protein sequence ID" value="MPC41891.1"/>
    <property type="molecule type" value="Genomic_DNA"/>
</dbReference>
<evidence type="ECO:0000313" key="2">
    <source>
        <dbReference type="Proteomes" id="UP000324222"/>
    </source>
</evidence>